<dbReference type="EMBL" id="BAABEX010000030">
    <property type="protein sequence ID" value="GAA4429538.1"/>
    <property type="molecule type" value="Genomic_DNA"/>
</dbReference>
<organism evidence="3 4">
    <name type="scientific">Acidovorax lacteus</name>
    <dbReference type="NCBI Taxonomy" id="1924988"/>
    <lineage>
        <taxon>Bacteria</taxon>
        <taxon>Pseudomonadati</taxon>
        <taxon>Pseudomonadota</taxon>
        <taxon>Betaproteobacteria</taxon>
        <taxon>Burkholderiales</taxon>
        <taxon>Comamonadaceae</taxon>
        <taxon>Acidovorax</taxon>
    </lineage>
</organism>
<evidence type="ECO:0000313" key="3">
    <source>
        <dbReference type="EMBL" id="GAA4429538.1"/>
    </source>
</evidence>
<gene>
    <name evidence="3" type="ORF">GCM10023090_29710</name>
</gene>
<dbReference type="Proteomes" id="UP001501788">
    <property type="component" value="Unassembled WGS sequence"/>
</dbReference>
<reference evidence="4" key="1">
    <citation type="journal article" date="2019" name="Int. J. Syst. Evol. Microbiol.">
        <title>The Global Catalogue of Microorganisms (GCM) 10K type strain sequencing project: providing services to taxonomists for standard genome sequencing and annotation.</title>
        <authorList>
            <consortium name="The Broad Institute Genomics Platform"/>
            <consortium name="The Broad Institute Genome Sequencing Center for Infectious Disease"/>
            <person name="Wu L."/>
            <person name="Ma J."/>
        </authorList>
    </citation>
    <scope>NUCLEOTIDE SEQUENCE [LARGE SCALE GENOMIC DNA]</scope>
    <source>
        <strain evidence="4">JCM 31890</strain>
    </source>
</reference>
<accession>A0ABP8LH03</accession>
<evidence type="ECO:0000313" key="4">
    <source>
        <dbReference type="Proteomes" id="UP001501788"/>
    </source>
</evidence>
<dbReference type="PANTHER" id="PTHR36508:SF1">
    <property type="entry name" value="PROTEIN SLYX"/>
    <property type="match status" value="1"/>
</dbReference>
<name>A0ABP8LH03_9BURK</name>
<feature type="region of interest" description="Disordered" evidence="2">
    <location>
        <begin position="1"/>
        <end position="22"/>
    </location>
</feature>
<evidence type="ECO:0000256" key="1">
    <source>
        <dbReference type="SAM" id="Coils"/>
    </source>
</evidence>
<proteinExistence type="predicted"/>
<dbReference type="PANTHER" id="PTHR36508">
    <property type="entry name" value="PROTEIN SLYX"/>
    <property type="match status" value="1"/>
</dbReference>
<evidence type="ECO:0008006" key="5">
    <source>
        <dbReference type="Google" id="ProtNLM"/>
    </source>
</evidence>
<sequence>MSTRAPAAGQAPALQADDAAAPRTERRLEALEIKASYAEDLLEQLNLTVYAQQQTIDRLQRELRAVVGQLQELRDGLPRGAADERPPHY</sequence>
<keyword evidence="4" id="KW-1185">Reference proteome</keyword>
<comment type="caution">
    <text evidence="3">The sequence shown here is derived from an EMBL/GenBank/DDBJ whole genome shotgun (WGS) entry which is preliminary data.</text>
</comment>
<dbReference type="Pfam" id="PF04102">
    <property type="entry name" value="SlyX"/>
    <property type="match status" value="1"/>
</dbReference>
<dbReference type="InterPro" id="IPR007236">
    <property type="entry name" value="SlyX"/>
</dbReference>
<feature type="coiled-coil region" evidence="1">
    <location>
        <begin position="28"/>
        <end position="76"/>
    </location>
</feature>
<protein>
    <recommendedName>
        <fullName evidence="5">SlyX family protein</fullName>
    </recommendedName>
</protein>
<dbReference type="Gene3D" id="1.20.5.300">
    <property type="match status" value="1"/>
</dbReference>
<evidence type="ECO:0000256" key="2">
    <source>
        <dbReference type="SAM" id="MobiDB-lite"/>
    </source>
</evidence>
<keyword evidence="1" id="KW-0175">Coiled coil</keyword>